<organism evidence="1 2">
    <name type="scientific">Sporosarcina highlanderae</name>
    <dbReference type="NCBI Taxonomy" id="3035916"/>
    <lineage>
        <taxon>Bacteria</taxon>
        <taxon>Bacillati</taxon>
        <taxon>Bacillota</taxon>
        <taxon>Bacilli</taxon>
        <taxon>Bacillales</taxon>
        <taxon>Caryophanaceae</taxon>
        <taxon>Sporosarcina</taxon>
    </lineage>
</organism>
<dbReference type="EMBL" id="JAROCC010000005">
    <property type="protein sequence ID" value="MDN4607355.1"/>
    <property type="molecule type" value="Genomic_DNA"/>
</dbReference>
<dbReference type="RefSeq" id="WP_301242902.1">
    <property type="nucleotide sequence ID" value="NZ_JAROCC010000005.1"/>
</dbReference>
<evidence type="ECO:0000313" key="2">
    <source>
        <dbReference type="Proteomes" id="UP001175097"/>
    </source>
</evidence>
<evidence type="ECO:0000313" key="1">
    <source>
        <dbReference type="EMBL" id="MDN4607355.1"/>
    </source>
</evidence>
<gene>
    <name evidence="1" type="ORF">P5G49_07640</name>
</gene>
<accession>A0ABT8JQB9</accession>
<comment type="caution">
    <text evidence="1">The sequence shown here is derived from an EMBL/GenBank/DDBJ whole genome shotgun (WGS) entry which is preliminary data.</text>
</comment>
<sequence length="74" mass="8611">MKEFKVRINFLDGNVLTENFKSLSEEGIFEELQSRKEWYKISEGLSCTYINPSAIASIEIIDIEEFKEIAKSFL</sequence>
<dbReference type="Proteomes" id="UP001175097">
    <property type="component" value="Unassembled WGS sequence"/>
</dbReference>
<name>A0ABT8JQB9_9BACL</name>
<reference evidence="1" key="1">
    <citation type="submission" date="2023-03" db="EMBL/GenBank/DDBJ databases">
        <title>MT1 and MT2 Draft Genomes of Novel Species.</title>
        <authorList>
            <person name="Venkateswaran K."/>
        </authorList>
    </citation>
    <scope>NUCLEOTIDE SEQUENCE</scope>
    <source>
        <strain evidence="1">F6_3S_P_2</strain>
    </source>
</reference>
<protein>
    <submittedName>
        <fullName evidence="1">Uncharacterized protein</fullName>
    </submittedName>
</protein>
<keyword evidence="2" id="KW-1185">Reference proteome</keyword>
<proteinExistence type="predicted"/>